<dbReference type="Proteomes" id="UP000233837">
    <property type="component" value="Unassembled WGS sequence"/>
</dbReference>
<sequence>MFLVIKKETKDKAGLQAWVRRSREGSDTGGSVWVVVGTGAGAWSEQSTPDKHAGWWIETDPQVSGIQQHRAAVLSSGQHRIISRRRRRWVKAEYKTSSHGSARRWRIAWAAVSRAETGRTSVRCAGVVEPTGCPENFLHGPGLSILRFIGDFYVWRLFDECKVEGGPGGPGARLANAGIEPTTGCLDGEELVGLRSGTEFEFHGNSCKALSVGPDDTHLHPGDGEPQGAEEEEAPAPIPKPAPLCQHSQFDQLVERFDRLETRFDPFVAHQ</sequence>
<reference evidence="2 3" key="2">
    <citation type="journal article" date="2017" name="Nature">
        <title>The Apostasia genome and the evolution of orchids.</title>
        <authorList>
            <person name="Zhang G.Q."/>
            <person name="Liu K.W."/>
            <person name="Li Z."/>
            <person name="Lohaus R."/>
            <person name="Hsiao Y.Y."/>
            <person name="Niu S.C."/>
            <person name="Wang J.Y."/>
            <person name="Lin Y.C."/>
            <person name="Xu Q."/>
            <person name="Chen L.J."/>
            <person name="Yoshida K."/>
            <person name="Fujiwara S."/>
            <person name="Wang Z.W."/>
            <person name="Zhang Y.Q."/>
            <person name="Mitsuda N."/>
            <person name="Wang M."/>
            <person name="Liu G.H."/>
            <person name="Pecoraro L."/>
            <person name="Huang H.X."/>
            <person name="Xiao X.J."/>
            <person name="Lin M."/>
            <person name="Wu X.Y."/>
            <person name="Wu W.L."/>
            <person name="Chen Y.Y."/>
            <person name="Chang S.B."/>
            <person name="Sakamoto S."/>
            <person name="Ohme-Takagi M."/>
            <person name="Yagi M."/>
            <person name="Zeng S.J."/>
            <person name="Shen C.Y."/>
            <person name="Yeh C.M."/>
            <person name="Luo Y.B."/>
            <person name="Tsai W.C."/>
            <person name="Van de Peer Y."/>
            <person name="Liu Z.J."/>
        </authorList>
    </citation>
    <scope>NUCLEOTIDE SEQUENCE [LARGE SCALE GENOMIC DNA]</scope>
    <source>
        <tissue evidence="2">The whole plant</tissue>
    </source>
</reference>
<keyword evidence="3" id="KW-1185">Reference proteome</keyword>
<evidence type="ECO:0000313" key="3">
    <source>
        <dbReference type="Proteomes" id="UP000233837"/>
    </source>
</evidence>
<accession>A0A2I0WVX5</accession>
<proteinExistence type="predicted"/>
<evidence type="ECO:0000313" key="2">
    <source>
        <dbReference type="EMBL" id="PKU79815.1"/>
    </source>
</evidence>
<feature type="region of interest" description="Disordered" evidence="1">
    <location>
        <begin position="211"/>
        <end position="244"/>
    </location>
</feature>
<gene>
    <name evidence="2" type="ORF">MA16_Dca024388</name>
</gene>
<reference evidence="2 3" key="1">
    <citation type="journal article" date="2016" name="Sci. Rep.">
        <title>The Dendrobium catenatum Lindl. genome sequence provides insights into polysaccharide synthase, floral development and adaptive evolution.</title>
        <authorList>
            <person name="Zhang G.Q."/>
            <person name="Xu Q."/>
            <person name="Bian C."/>
            <person name="Tsai W.C."/>
            <person name="Yeh C.M."/>
            <person name="Liu K.W."/>
            <person name="Yoshida K."/>
            <person name="Zhang L.S."/>
            <person name="Chang S.B."/>
            <person name="Chen F."/>
            <person name="Shi Y."/>
            <person name="Su Y.Y."/>
            <person name="Zhang Y.Q."/>
            <person name="Chen L.J."/>
            <person name="Yin Y."/>
            <person name="Lin M."/>
            <person name="Huang H."/>
            <person name="Deng H."/>
            <person name="Wang Z.W."/>
            <person name="Zhu S.L."/>
            <person name="Zhao X."/>
            <person name="Deng C."/>
            <person name="Niu S.C."/>
            <person name="Huang J."/>
            <person name="Wang M."/>
            <person name="Liu G.H."/>
            <person name="Yang H.J."/>
            <person name="Xiao X.J."/>
            <person name="Hsiao Y.Y."/>
            <person name="Wu W.L."/>
            <person name="Chen Y.Y."/>
            <person name="Mitsuda N."/>
            <person name="Ohme-Takagi M."/>
            <person name="Luo Y.B."/>
            <person name="Van de Peer Y."/>
            <person name="Liu Z.J."/>
        </authorList>
    </citation>
    <scope>NUCLEOTIDE SEQUENCE [LARGE SCALE GENOMIC DNA]</scope>
    <source>
        <tissue evidence="2">The whole plant</tissue>
    </source>
</reference>
<protein>
    <submittedName>
        <fullName evidence="2">Uncharacterized protein</fullName>
    </submittedName>
</protein>
<evidence type="ECO:0000256" key="1">
    <source>
        <dbReference type="SAM" id="MobiDB-lite"/>
    </source>
</evidence>
<name>A0A2I0WVX5_9ASPA</name>
<dbReference type="AlphaFoldDB" id="A0A2I0WVX5"/>
<dbReference type="EMBL" id="KZ502414">
    <property type="protein sequence ID" value="PKU79815.1"/>
    <property type="molecule type" value="Genomic_DNA"/>
</dbReference>
<organism evidence="2 3">
    <name type="scientific">Dendrobium catenatum</name>
    <dbReference type="NCBI Taxonomy" id="906689"/>
    <lineage>
        <taxon>Eukaryota</taxon>
        <taxon>Viridiplantae</taxon>
        <taxon>Streptophyta</taxon>
        <taxon>Embryophyta</taxon>
        <taxon>Tracheophyta</taxon>
        <taxon>Spermatophyta</taxon>
        <taxon>Magnoliopsida</taxon>
        <taxon>Liliopsida</taxon>
        <taxon>Asparagales</taxon>
        <taxon>Orchidaceae</taxon>
        <taxon>Epidendroideae</taxon>
        <taxon>Malaxideae</taxon>
        <taxon>Dendrobiinae</taxon>
        <taxon>Dendrobium</taxon>
    </lineage>
</organism>